<accession>A0AA40F9B6</accession>
<dbReference type="AlphaFoldDB" id="A0AA40F9B6"/>
<evidence type="ECO:0000313" key="2">
    <source>
        <dbReference type="Proteomes" id="UP001172155"/>
    </source>
</evidence>
<gene>
    <name evidence="1" type="ORF">B0T18DRAFT_397018</name>
</gene>
<dbReference type="Proteomes" id="UP001172155">
    <property type="component" value="Unassembled WGS sequence"/>
</dbReference>
<protein>
    <submittedName>
        <fullName evidence="1">Uncharacterized protein</fullName>
    </submittedName>
</protein>
<name>A0AA40F9B6_9PEZI</name>
<comment type="caution">
    <text evidence="1">The sequence shown here is derived from an EMBL/GenBank/DDBJ whole genome shotgun (WGS) entry which is preliminary data.</text>
</comment>
<dbReference type="EMBL" id="JAUKUD010000001">
    <property type="protein sequence ID" value="KAK0753505.1"/>
    <property type="molecule type" value="Genomic_DNA"/>
</dbReference>
<sequence length="106" mass="11758">MAALRHQSALASVIDFGSQGPLFADAEKRARAVARFYDVIGHFAAIETNNPYNRAALIRLTFEYARSANRRIGSWLSSSNRSPLVCSMAKWRIPTPALTRPFMGSD</sequence>
<reference evidence="1" key="1">
    <citation type="submission" date="2023-06" db="EMBL/GenBank/DDBJ databases">
        <title>Genome-scale phylogeny and comparative genomics of the fungal order Sordariales.</title>
        <authorList>
            <consortium name="Lawrence Berkeley National Laboratory"/>
            <person name="Hensen N."/>
            <person name="Bonometti L."/>
            <person name="Westerberg I."/>
            <person name="Brannstrom I.O."/>
            <person name="Guillou S."/>
            <person name="Cros-Aarteil S."/>
            <person name="Calhoun S."/>
            <person name="Haridas S."/>
            <person name="Kuo A."/>
            <person name="Mondo S."/>
            <person name="Pangilinan J."/>
            <person name="Riley R."/>
            <person name="LaButti K."/>
            <person name="Andreopoulos B."/>
            <person name="Lipzen A."/>
            <person name="Chen C."/>
            <person name="Yanf M."/>
            <person name="Daum C."/>
            <person name="Ng V."/>
            <person name="Clum A."/>
            <person name="Steindorff A."/>
            <person name="Ohm R."/>
            <person name="Martin F."/>
            <person name="Silar P."/>
            <person name="Natvig D."/>
            <person name="Lalanne C."/>
            <person name="Gautier V."/>
            <person name="Ament-velasquez S.L."/>
            <person name="Kruys A."/>
            <person name="Hutchinson M.I."/>
            <person name="Powell A.J."/>
            <person name="Barry K."/>
            <person name="Miller A.N."/>
            <person name="Grigoriev I.V."/>
            <person name="Debuchy R."/>
            <person name="Gladieux P."/>
            <person name="Thoren M.H."/>
            <person name="Johannesson H."/>
        </authorList>
    </citation>
    <scope>NUCLEOTIDE SEQUENCE</scope>
    <source>
        <strain evidence="1">SMH3187-1</strain>
    </source>
</reference>
<evidence type="ECO:0000313" key="1">
    <source>
        <dbReference type="EMBL" id="KAK0753505.1"/>
    </source>
</evidence>
<organism evidence="1 2">
    <name type="scientific">Schizothecium vesticola</name>
    <dbReference type="NCBI Taxonomy" id="314040"/>
    <lineage>
        <taxon>Eukaryota</taxon>
        <taxon>Fungi</taxon>
        <taxon>Dikarya</taxon>
        <taxon>Ascomycota</taxon>
        <taxon>Pezizomycotina</taxon>
        <taxon>Sordariomycetes</taxon>
        <taxon>Sordariomycetidae</taxon>
        <taxon>Sordariales</taxon>
        <taxon>Schizotheciaceae</taxon>
        <taxon>Schizothecium</taxon>
    </lineage>
</organism>
<proteinExistence type="predicted"/>
<keyword evidence="2" id="KW-1185">Reference proteome</keyword>